<dbReference type="InterPro" id="IPR043129">
    <property type="entry name" value="ATPase_NBD"/>
</dbReference>
<reference evidence="1" key="1">
    <citation type="journal article" date="2014" name="Int. J. Syst. Evol. Microbiol.">
        <title>Complete genome sequence of Corynebacterium casei LMG S-19264T (=DSM 44701T), isolated from a smear-ripened cheese.</title>
        <authorList>
            <consortium name="US DOE Joint Genome Institute (JGI-PGF)"/>
            <person name="Walter F."/>
            <person name="Albersmeier A."/>
            <person name="Kalinowski J."/>
            <person name="Ruckert C."/>
        </authorList>
    </citation>
    <scope>NUCLEOTIDE SEQUENCE</scope>
    <source>
        <strain evidence="1">CGMCC 1.15762</strain>
    </source>
</reference>
<evidence type="ECO:0000313" key="1">
    <source>
        <dbReference type="EMBL" id="GGG65342.1"/>
    </source>
</evidence>
<dbReference type="SUPFAM" id="SSF53067">
    <property type="entry name" value="Actin-like ATPase domain"/>
    <property type="match status" value="1"/>
</dbReference>
<proteinExistence type="predicted"/>
<reference evidence="1" key="2">
    <citation type="submission" date="2020-09" db="EMBL/GenBank/DDBJ databases">
        <authorList>
            <person name="Sun Q."/>
            <person name="Zhou Y."/>
        </authorList>
    </citation>
    <scope>NUCLEOTIDE SEQUENCE</scope>
    <source>
        <strain evidence="1">CGMCC 1.15762</strain>
    </source>
</reference>
<dbReference type="Gene3D" id="3.30.420.310">
    <property type="entry name" value="2-keto-3-deoxy-galactonokinase, C-terminal domain"/>
    <property type="match status" value="1"/>
</dbReference>
<dbReference type="Proteomes" id="UP000617145">
    <property type="component" value="Unassembled WGS sequence"/>
</dbReference>
<dbReference type="RefSeq" id="WP_188789083.1">
    <property type="nucleotide sequence ID" value="NZ_BMJV01000001.1"/>
</dbReference>
<organism evidence="1 2">
    <name type="scientific">Salipiger pallidus</name>
    <dbReference type="NCBI Taxonomy" id="1775170"/>
    <lineage>
        <taxon>Bacteria</taxon>
        <taxon>Pseudomonadati</taxon>
        <taxon>Pseudomonadota</taxon>
        <taxon>Alphaproteobacteria</taxon>
        <taxon>Rhodobacterales</taxon>
        <taxon>Roseobacteraceae</taxon>
        <taxon>Salipiger</taxon>
    </lineage>
</organism>
<protein>
    <submittedName>
        <fullName evidence="1">2-keto-3-deoxy-galactonokinase</fullName>
    </submittedName>
</protein>
<sequence length="299" mass="31626">MTLPGWIAVDWGTSNLRVWAMTSGGEVLIERSSDKGMGTLEPDQFEAAFMDLAGDLLGTGRMTVVVCGMAGARGGWCEAGYVAVPAVPGRGAATRVVTRDPRLDVTILPGLSQADPPDVMRGEETQIAGVLAQFPEIDGVICLPGTHTKWVRVADGRVRTFRTFMTGELFALLSRHSILRQGMDDDWSAEAFAGGLTDGLADPAGLSAALFGLRARGLLQAPHAGETRARLSGLLLGLELAGARPFWDGGKVIVVGDTRALDLYVKLSDLAAEIHFVAAREMTLRGLISAHTELTGGSE</sequence>
<dbReference type="AlphaFoldDB" id="A0A8J2ZHK9"/>
<dbReference type="InterPro" id="IPR042257">
    <property type="entry name" value="DGOK_C"/>
</dbReference>
<name>A0A8J2ZHK9_9RHOB</name>
<dbReference type="EMBL" id="BMJV01000001">
    <property type="protein sequence ID" value="GGG65342.1"/>
    <property type="molecule type" value="Genomic_DNA"/>
</dbReference>
<accession>A0A8J2ZHK9</accession>
<dbReference type="GO" id="GO:0008671">
    <property type="term" value="F:2-dehydro-3-deoxygalactonokinase activity"/>
    <property type="evidence" value="ECO:0007669"/>
    <property type="project" value="InterPro"/>
</dbReference>
<dbReference type="Gene3D" id="3.30.420.300">
    <property type="entry name" value="2-keto-3-deoxy-galactonokinase, substrate binding domain"/>
    <property type="match status" value="1"/>
</dbReference>
<gene>
    <name evidence="1" type="ORF">GCM10011415_10150</name>
</gene>
<evidence type="ECO:0000313" key="2">
    <source>
        <dbReference type="Proteomes" id="UP000617145"/>
    </source>
</evidence>
<dbReference type="GO" id="GO:0034194">
    <property type="term" value="P:D-galactonate catabolic process"/>
    <property type="evidence" value="ECO:0007669"/>
    <property type="project" value="InterPro"/>
</dbReference>
<dbReference type="InterPro" id="IPR042258">
    <property type="entry name" value="DGOK_N"/>
</dbReference>
<comment type="caution">
    <text evidence="1">The sequence shown here is derived from an EMBL/GenBank/DDBJ whole genome shotgun (WGS) entry which is preliminary data.</text>
</comment>
<dbReference type="Pfam" id="PF05035">
    <property type="entry name" value="DGOK"/>
    <property type="match status" value="1"/>
</dbReference>
<keyword evidence="2" id="KW-1185">Reference proteome</keyword>
<dbReference type="InterPro" id="IPR007729">
    <property type="entry name" value="DGOK"/>
</dbReference>